<dbReference type="RefSeq" id="WP_090006185.1">
    <property type="nucleotide sequence ID" value="NZ_FNET01000005.1"/>
</dbReference>
<protein>
    <submittedName>
        <fullName evidence="1">Uncharacterized protein</fullName>
    </submittedName>
</protein>
<dbReference type="Proteomes" id="UP000199682">
    <property type="component" value="Unassembled WGS sequence"/>
</dbReference>
<evidence type="ECO:0000313" key="1">
    <source>
        <dbReference type="EMBL" id="SDK31498.1"/>
    </source>
</evidence>
<gene>
    <name evidence="1" type="ORF">SAMN04488074_105136</name>
</gene>
<dbReference type="EMBL" id="FNET01000005">
    <property type="protein sequence ID" value="SDK31498.1"/>
    <property type="molecule type" value="Genomic_DNA"/>
</dbReference>
<sequence>MVTVPKWQEPLVAQAEAAERTLRAVMHAPGGGAGAMAAAAAADQDLAELCRAFAARSGSPLLQRLLMHGARALDAHAGVLLAATIDPDELVVPAAPVEVDEDQAEHDDIVEDEDQALVEPTPEPAATSGDAPANAAVVEPAQASPELVAGTRVEIVGGTLLGRAGVVADPPEVEEYAGEEPGARVWVETAGGDRVSPLVTDLRVISTSQHDLWQASLVEVAELVEHVRMNAGYWHSDGDNDNAMSARRSALVAVEGINQCMATLERLRAELVAGVARAEATDRHAGGAS</sequence>
<organism evidence="1 2">
    <name type="scientific">Lentzea albidocapillata subsp. violacea</name>
    <dbReference type="NCBI Taxonomy" id="128104"/>
    <lineage>
        <taxon>Bacteria</taxon>
        <taxon>Bacillati</taxon>
        <taxon>Actinomycetota</taxon>
        <taxon>Actinomycetes</taxon>
        <taxon>Pseudonocardiales</taxon>
        <taxon>Pseudonocardiaceae</taxon>
        <taxon>Lentzea</taxon>
    </lineage>
</organism>
<reference evidence="2" key="1">
    <citation type="submission" date="2016-10" db="EMBL/GenBank/DDBJ databases">
        <authorList>
            <person name="Varghese N."/>
            <person name="Submissions S."/>
        </authorList>
    </citation>
    <scope>NUCLEOTIDE SEQUENCE [LARGE SCALE GENOMIC DNA]</scope>
    <source>
        <strain evidence="2">DSM 44796</strain>
    </source>
</reference>
<name>A0A1G9AWB2_9PSEU</name>
<proteinExistence type="predicted"/>
<dbReference type="AlphaFoldDB" id="A0A1G9AWB2"/>
<accession>A0A1G9AWB2</accession>
<evidence type="ECO:0000313" key="2">
    <source>
        <dbReference type="Proteomes" id="UP000199682"/>
    </source>
</evidence>